<evidence type="ECO:0000256" key="2">
    <source>
        <dbReference type="ARBA" id="ARBA00022692"/>
    </source>
</evidence>
<keyword evidence="5" id="KW-1278">Translocase</keyword>
<dbReference type="InterPro" id="IPR036412">
    <property type="entry name" value="HAD-like_sf"/>
</dbReference>
<dbReference type="SMART" id="SM00831">
    <property type="entry name" value="Cation_ATPase_N"/>
    <property type="match status" value="1"/>
</dbReference>
<evidence type="ECO:0000256" key="5">
    <source>
        <dbReference type="ARBA" id="ARBA00022967"/>
    </source>
</evidence>
<evidence type="ECO:0000256" key="9">
    <source>
        <dbReference type="SAM" id="Phobius"/>
    </source>
</evidence>
<keyword evidence="7 9" id="KW-0472">Membrane</keyword>
<evidence type="ECO:0000256" key="7">
    <source>
        <dbReference type="ARBA" id="ARBA00023136"/>
    </source>
</evidence>
<dbReference type="SFLD" id="SFLDS00003">
    <property type="entry name" value="Haloacid_Dehalogenase"/>
    <property type="match status" value="1"/>
</dbReference>
<dbReference type="Proteomes" id="UP001139031">
    <property type="component" value="Unassembled WGS sequence"/>
</dbReference>
<dbReference type="InterPro" id="IPR001757">
    <property type="entry name" value="P_typ_ATPase"/>
</dbReference>
<evidence type="ECO:0000313" key="12">
    <source>
        <dbReference type="Proteomes" id="UP001139031"/>
    </source>
</evidence>
<evidence type="ECO:0000256" key="3">
    <source>
        <dbReference type="ARBA" id="ARBA00022741"/>
    </source>
</evidence>
<feature type="domain" description="Cation-transporting P-type ATPase N-terminal" evidence="10">
    <location>
        <begin position="20"/>
        <end position="94"/>
    </location>
</feature>
<feature type="transmembrane region" description="Helical" evidence="9">
    <location>
        <begin position="746"/>
        <end position="766"/>
    </location>
</feature>
<feature type="transmembrane region" description="Helical" evidence="9">
    <location>
        <begin position="269"/>
        <end position="287"/>
    </location>
</feature>
<feature type="region of interest" description="Disordered" evidence="8">
    <location>
        <begin position="915"/>
        <end position="936"/>
    </location>
</feature>
<dbReference type="SFLD" id="SFLDG00002">
    <property type="entry name" value="C1.7:_P-type_atpase_like"/>
    <property type="match status" value="1"/>
</dbReference>
<dbReference type="InterPro" id="IPR023214">
    <property type="entry name" value="HAD_sf"/>
</dbReference>
<dbReference type="Pfam" id="PF13246">
    <property type="entry name" value="Cation_ATPase"/>
    <property type="match status" value="1"/>
</dbReference>
<dbReference type="InterPro" id="IPR018303">
    <property type="entry name" value="ATPase_P-typ_P_site"/>
</dbReference>
<dbReference type="RefSeq" id="WP_224197437.1">
    <property type="nucleotide sequence ID" value="NZ_JAIRAU010000057.1"/>
</dbReference>
<dbReference type="PANTHER" id="PTHR42861">
    <property type="entry name" value="CALCIUM-TRANSPORTING ATPASE"/>
    <property type="match status" value="1"/>
</dbReference>
<dbReference type="InterPro" id="IPR008250">
    <property type="entry name" value="ATPase_P-typ_transduc_dom_A_sf"/>
</dbReference>
<dbReference type="Pfam" id="PF08282">
    <property type="entry name" value="Hydrolase_3"/>
    <property type="match status" value="1"/>
</dbReference>
<dbReference type="Pfam" id="PF00690">
    <property type="entry name" value="Cation_ATPase_N"/>
    <property type="match status" value="1"/>
</dbReference>
<dbReference type="PRINTS" id="PR00119">
    <property type="entry name" value="CATATPASE"/>
</dbReference>
<dbReference type="PRINTS" id="PR00121">
    <property type="entry name" value="NAKATPASE"/>
</dbReference>
<proteinExistence type="predicted"/>
<feature type="transmembrane region" description="Helical" evidence="9">
    <location>
        <begin position="293"/>
        <end position="321"/>
    </location>
</feature>
<evidence type="ECO:0000256" key="4">
    <source>
        <dbReference type="ARBA" id="ARBA00022840"/>
    </source>
</evidence>
<keyword evidence="3" id="KW-0547">Nucleotide-binding</keyword>
<reference evidence="11" key="1">
    <citation type="submission" date="2021-08" db="EMBL/GenBank/DDBJ databases">
        <authorList>
            <person name="Stevens D.C."/>
        </authorList>
    </citation>
    <scope>NUCLEOTIDE SEQUENCE</scope>
    <source>
        <strain evidence="11">DSM 53165</strain>
    </source>
</reference>
<keyword evidence="2 9" id="KW-0812">Transmembrane</keyword>
<dbReference type="NCBIfam" id="TIGR01494">
    <property type="entry name" value="ATPase_P-type"/>
    <property type="match status" value="2"/>
</dbReference>
<dbReference type="Pfam" id="PF00122">
    <property type="entry name" value="E1-E2_ATPase"/>
    <property type="match status" value="1"/>
</dbReference>
<feature type="transmembrane region" description="Helical" evidence="9">
    <location>
        <begin position="77"/>
        <end position="96"/>
    </location>
</feature>
<dbReference type="Gene3D" id="3.40.50.1000">
    <property type="entry name" value="HAD superfamily/HAD-like"/>
    <property type="match status" value="1"/>
</dbReference>
<dbReference type="SUPFAM" id="SSF81660">
    <property type="entry name" value="Metal cation-transporting ATPase, ATP-binding domain N"/>
    <property type="match status" value="1"/>
</dbReference>
<feature type="transmembrane region" description="Helical" evidence="9">
    <location>
        <begin position="786"/>
        <end position="806"/>
    </location>
</feature>
<protein>
    <submittedName>
        <fullName evidence="11">Cation-transporting P-type ATPase</fullName>
    </submittedName>
</protein>
<dbReference type="EMBL" id="JAIRAU010000057">
    <property type="protein sequence ID" value="MBZ5715703.1"/>
    <property type="molecule type" value="Genomic_DNA"/>
</dbReference>
<evidence type="ECO:0000256" key="6">
    <source>
        <dbReference type="ARBA" id="ARBA00022989"/>
    </source>
</evidence>
<dbReference type="Gene3D" id="1.20.1110.10">
    <property type="entry name" value="Calcium-transporting ATPase, transmembrane domain"/>
    <property type="match status" value="1"/>
</dbReference>
<evidence type="ECO:0000313" key="11">
    <source>
        <dbReference type="EMBL" id="MBZ5715703.1"/>
    </source>
</evidence>
<organism evidence="11 12">
    <name type="scientific">Nannocystis pusilla</name>
    <dbReference type="NCBI Taxonomy" id="889268"/>
    <lineage>
        <taxon>Bacteria</taxon>
        <taxon>Pseudomonadati</taxon>
        <taxon>Myxococcota</taxon>
        <taxon>Polyangia</taxon>
        <taxon>Nannocystales</taxon>
        <taxon>Nannocystaceae</taxon>
        <taxon>Nannocystis</taxon>
    </lineage>
</organism>
<dbReference type="InterPro" id="IPR059000">
    <property type="entry name" value="ATPase_P-type_domA"/>
</dbReference>
<gene>
    <name evidence="11" type="ORF">K7C98_41290</name>
</gene>
<dbReference type="InterPro" id="IPR023299">
    <property type="entry name" value="ATPase_P-typ_cyto_dom_N"/>
</dbReference>
<dbReference type="PROSITE" id="PS00154">
    <property type="entry name" value="ATPASE_E1_E2"/>
    <property type="match status" value="1"/>
</dbReference>
<feature type="transmembrane region" description="Helical" evidence="9">
    <location>
        <begin position="818"/>
        <end position="837"/>
    </location>
</feature>
<evidence type="ECO:0000256" key="8">
    <source>
        <dbReference type="SAM" id="MobiDB-lite"/>
    </source>
</evidence>
<accession>A0ABS7U5A5</accession>
<keyword evidence="6 9" id="KW-1133">Transmembrane helix</keyword>
<dbReference type="InterPro" id="IPR023298">
    <property type="entry name" value="ATPase_P-typ_TM_dom_sf"/>
</dbReference>
<comment type="caution">
    <text evidence="11">The sequence shown here is derived from an EMBL/GenBank/DDBJ whole genome shotgun (WGS) entry which is preliminary data.</text>
</comment>
<dbReference type="Pfam" id="PF00689">
    <property type="entry name" value="Cation_ATPase_C"/>
    <property type="match status" value="1"/>
</dbReference>
<keyword evidence="12" id="KW-1185">Reference proteome</keyword>
<feature type="transmembrane region" description="Helical" evidence="9">
    <location>
        <begin position="102"/>
        <end position="121"/>
    </location>
</feature>
<dbReference type="InterPro" id="IPR006068">
    <property type="entry name" value="ATPase_P-typ_cation-transptr_C"/>
</dbReference>
<comment type="subcellular location">
    <subcellularLocation>
        <location evidence="1">Membrane</location>
        <topology evidence="1">Multi-pass membrane protein</topology>
    </subcellularLocation>
</comment>
<name>A0ABS7U5A5_9BACT</name>
<evidence type="ECO:0000259" key="10">
    <source>
        <dbReference type="SMART" id="SM00831"/>
    </source>
</evidence>
<feature type="transmembrane region" description="Helical" evidence="9">
    <location>
        <begin position="882"/>
        <end position="901"/>
    </location>
</feature>
<keyword evidence="4" id="KW-0067">ATP-binding</keyword>
<sequence length="936" mass="98872">MTAPRDDSRLAEVRAGAPARWHDLETAQALAALGSDAAVGLAPEQAERRLAEYGENVIQRGETVSWLALLAAQFRSVPVYLLLGAAALSLGVGLLPGREPQYTEALLIVVLVLANAGFGFFQDFRAERAMEALRELSTPEATVIRGGERTRLPATRLVPGDVILLEEGDRVPADARVLAAQSLETVEAALTGESGKLAKESTPVPEDISLAERTSMVFMNTDVVRGRGKALVVATGMRSEVGAIAREIQRPDARHTPFQDEVDRLGRRLGFAAGLVIVVVAAATWWLTAAGPVTTLMLAITLAVAVVPEGLPAIVTLALAIGARKLSTQRALVRRLAVVESLGSIDVIVTDKTGTLTENRMTVRRLWFAGAVYEVAQAGDGMELRRDGEPVEPARVAPLLRCGAIANDAELGGADGRGPSGDPTEVALRVVAERLGVRPEVERLHEVAFSSERKRMTVVVAGEPRRAFMKGAPETLLQRCNRVLVDGEARPLDEATRAELTRSIEAFAEDALRVLACSYKEVAEHELADEAALESNHVFLGLQGMLDPPRPEVRAAVEDCRAAGIRVIMLTGDNAVTARAIAAQLGFESARAATGKDVDALPDAALADLLAATDVFARVSPSHKLKLLRTLQAQGHRVAMTGDGVNDAPALRHADVGVAMGQRGTDVAKEAADMVLQDDDFVTLRDAIAQGRGTFDNIQKFVAFLLSANVGEVLIVLVGVILGSALFPDAFAGQPEALVLTPVMLLWVNVVTDGLPALALGVDPRVPGIMKRRPRPRGRGVLDRRVAAYAVGIGVALTAAGLPVFFTTLGAGHGLARAQTQLFSLLVLGELTVLQVIRAGFGQRALSNLWLLAAVAVSLALQLAVLYTPLAQAFGLVRLDGAAWTPVLLALAALVAVTAVLGQLIEGARGPAAPAARETAARPGQTTGPEVERARV</sequence>
<evidence type="ECO:0000256" key="1">
    <source>
        <dbReference type="ARBA" id="ARBA00004141"/>
    </source>
</evidence>
<dbReference type="SUPFAM" id="SSF81665">
    <property type="entry name" value="Calcium ATPase, transmembrane domain M"/>
    <property type="match status" value="1"/>
</dbReference>
<dbReference type="InterPro" id="IPR004014">
    <property type="entry name" value="ATPase_P-typ_cation-transptr_N"/>
</dbReference>
<dbReference type="Gene3D" id="3.40.1110.10">
    <property type="entry name" value="Calcium-transporting ATPase, cytoplasmic domain N"/>
    <property type="match status" value="1"/>
</dbReference>
<dbReference type="InterPro" id="IPR044492">
    <property type="entry name" value="P_typ_ATPase_HD_dom"/>
</dbReference>
<dbReference type="Gene3D" id="2.70.150.10">
    <property type="entry name" value="Calcium-transporting ATPase, cytoplasmic transduction domain A"/>
    <property type="match status" value="1"/>
</dbReference>
<dbReference type="SUPFAM" id="SSF81653">
    <property type="entry name" value="Calcium ATPase, transduction domain A"/>
    <property type="match status" value="1"/>
</dbReference>
<feature type="transmembrane region" description="Helical" evidence="9">
    <location>
        <begin position="701"/>
        <end position="726"/>
    </location>
</feature>
<dbReference type="SUPFAM" id="SSF56784">
    <property type="entry name" value="HAD-like"/>
    <property type="match status" value="1"/>
</dbReference>
<feature type="transmembrane region" description="Helical" evidence="9">
    <location>
        <begin position="849"/>
        <end position="870"/>
    </location>
</feature>
<dbReference type="SFLD" id="SFLDF00027">
    <property type="entry name" value="p-type_atpase"/>
    <property type="match status" value="1"/>
</dbReference>
<feature type="compositionally biased region" description="Low complexity" evidence="8">
    <location>
        <begin position="915"/>
        <end position="924"/>
    </location>
</feature>